<keyword evidence="9" id="KW-1185">Reference proteome</keyword>
<dbReference type="InterPro" id="IPR002104">
    <property type="entry name" value="Integrase_catalytic"/>
</dbReference>
<dbReference type="InterPro" id="IPR050090">
    <property type="entry name" value="Tyrosine_recombinase_XerCD"/>
</dbReference>
<evidence type="ECO:0008006" key="10">
    <source>
        <dbReference type="Google" id="ProtNLM"/>
    </source>
</evidence>
<dbReference type="Proteomes" id="UP000315842">
    <property type="component" value="Unassembled WGS sequence"/>
</dbReference>
<dbReference type="PANTHER" id="PTHR30349:SF81">
    <property type="entry name" value="TYROSINE RECOMBINASE XERC"/>
    <property type="match status" value="1"/>
</dbReference>
<keyword evidence="3" id="KW-0233">DNA recombination</keyword>
<name>A0A4Y3KCJ3_CELUD</name>
<dbReference type="SUPFAM" id="SSF56349">
    <property type="entry name" value="DNA breaking-rejoining enzymes"/>
    <property type="match status" value="1"/>
</dbReference>
<dbReference type="InterPro" id="IPR011010">
    <property type="entry name" value="DNA_brk_join_enz"/>
</dbReference>
<evidence type="ECO:0000256" key="1">
    <source>
        <dbReference type="ARBA" id="ARBA00022908"/>
    </source>
</evidence>
<evidence type="ECO:0000313" key="8">
    <source>
        <dbReference type="EMBL" id="GEA81426.1"/>
    </source>
</evidence>
<keyword evidence="1" id="KW-0229">DNA integration</keyword>
<evidence type="ECO:0000256" key="3">
    <source>
        <dbReference type="ARBA" id="ARBA00023172"/>
    </source>
</evidence>
<accession>A0A4Y3KCJ3</accession>
<gene>
    <name evidence="8" type="ORF">CUD01_18700</name>
</gene>
<sequence length="375" mass="41281">MGRRGTHTPQTIPGDPGDRHGFPALVSEFCTDLAARGYSPATIRARRQALATLAAWLADRGVTRPVEVTRPMLVRYQRHLFHYRKTNGQPLSFRSQNARLLPVRAFFKWAVRNDHLASNPAADLELPKVEHRLPKPALTTGEAEQVLAIPDTTTTSGQRDRAILETFYGTGIRRAELAHLNLRDLDTERRTLTVRQGKGRKDRMIPIGPRALSWIDRYLTSSRPRLAGADDDGTLFLTVDGTGFSLDRLTQLARDHVTASGVGKQGACHLFLHTLATLMLEGGADIRYIQAMLGHAELSTTQIYTQVSIRALQAVHTATFPAATTHPPRRAPALVNLTSHDDHDAPKVSASQLLAALGQELDEENRPHPGSTPPT</sequence>
<dbReference type="Pfam" id="PF02899">
    <property type="entry name" value="Phage_int_SAM_1"/>
    <property type="match status" value="1"/>
</dbReference>
<feature type="domain" description="Tyr recombinase" evidence="6">
    <location>
        <begin position="132"/>
        <end position="317"/>
    </location>
</feature>
<dbReference type="GO" id="GO:0003677">
    <property type="term" value="F:DNA binding"/>
    <property type="evidence" value="ECO:0007669"/>
    <property type="project" value="UniProtKB-UniRule"/>
</dbReference>
<dbReference type="InterPro" id="IPR013762">
    <property type="entry name" value="Integrase-like_cat_sf"/>
</dbReference>
<feature type="domain" description="Core-binding (CB)" evidence="7">
    <location>
        <begin position="20"/>
        <end position="111"/>
    </location>
</feature>
<organism evidence="8 9">
    <name type="scientific">Cellulomonas uda</name>
    <dbReference type="NCBI Taxonomy" id="1714"/>
    <lineage>
        <taxon>Bacteria</taxon>
        <taxon>Bacillati</taxon>
        <taxon>Actinomycetota</taxon>
        <taxon>Actinomycetes</taxon>
        <taxon>Micrococcales</taxon>
        <taxon>Cellulomonadaceae</taxon>
        <taxon>Cellulomonas</taxon>
    </lineage>
</organism>
<evidence type="ECO:0000256" key="4">
    <source>
        <dbReference type="PROSITE-ProRule" id="PRU01248"/>
    </source>
</evidence>
<dbReference type="Pfam" id="PF00589">
    <property type="entry name" value="Phage_integrase"/>
    <property type="match status" value="1"/>
</dbReference>
<dbReference type="AlphaFoldDB" id="A0A4Y3KCJ3"/>
<dbReference type="InterPro" id="IPR044068">
    <property type="entry name" value="CB"/>
</dbReference>
<dbReference type="PROSITE" id="PS51900">
    <property type="entry name" value="CB"/>
    <property type="match status" value="1"/>
</dbReference>
<evidence type="ECO:0000313" key="9">
    <source>
        <dbReference type="Proteomes" id="UP000315842"/>
    </source>
</evidence>
<dbReference type="Gene3D" id="1.10.150.130">
    <property type="match status" value="1"/>
</dbReference>
<dbReference type="Gene3D" id="1.10.443.10">
    <property type="entry name" value="Intergrase catalytic core"/>
    <property type="match status" value="1"/>
</dbReference>
<protein>
    <recommendedName>
        <fullName evidence="10">Tyrosine recombinase XerC</fullName>
    </recommendedName>
</protein>
<proteinExistence type="predicted"/>
<evidence type="ECO:0000256" key="2">
    <source>
        <dbReference type="ARBA" id="ARBA00023125"/>
    </source>
</evidence>
<dbReference type="PANTHER" id="PTHR30349">
    <property type="entry name" value="PHAGE INTEGRASE-RELATED"/>
    <property type="match status" value="1"/>
</dbReference>
<evidence type="ECO:0000256" key="5">
    <source>
        <dbReference type="SAM" id="MobiDB-lite"/>
    </source>
</evidence>
<dbReference type="PROSITE" id="PS51898">
    <property type="entry name" value="TYR_RECOMBINASE"/>
    <property type="match status" value="1"/>
</dbReference>
<evidence type="ECO:0000259" key="6">
    <source>
        <dbReference type="PROSITE" id="PS51898"/>
    </source>
</evidence>
<dbReference type="InterPro" id="IPR010998">
    <property type="entry name" value="Integrase_recombinase_N"/>
</dbReference>
<feature type="region of interest" description="Disordered" evidence="5">
    <location>
        <begin position="339"/>
        <end position="375"/>
    </location>
</feature>
<keyword evidence="2 4" id="KW-0238">DNA-binding</keyword>
<dbReference type="InterPro" id="IPR004107">
    <property type="entry name" value="Integrase_SAM-like_N"/>
</dbReference>
<dbReference type="GO" id="GO:0015074">
    <property type="term" value="P:DNA integration"/>
    <property type="evidence" value="ECO:0007669"/>
    <property type="project" value="UniProtKB-KW"/>
</dbReference>
<reference evidence="8 9" key="1">
    <citation type="submission" date="2019-06" db="EMBL/GenBank/DDBJ databases">
        <title>Whole genome shotgun sequence of Cellulomonas uda NBRC 3747.</title>
        <authorList>
            <person name="Hosoyama A."/>
            <person name="Uohara A."/>
            <person name="Ohji S."/>
            <person name="Ichikawa N."/>
        </authorList>
    </citation>
    <scope>NUCLEOTIDE SEQUENCE [LARGE SCALE GENOMIC DNA]</scope>
    <source>
        <strain evidence="8 9">NBRC 3747</strain>
    </source>
</reference>
<dbReference type="GO" id="GO:0006310">
    <property type="term" value="P:DNA recombination"/>
    <property type="evidence" value="ECO:0007669"/>
    <property type="project" value="UniProtKB-KW"/>
</dbReference>
<dbReference type="NCBIfam" id="NF002331">
    <property type="entry name" value="PRK01287.1"/>
    <property type="match status" value="1"/>
</dbReference>
<evidence type="ECO:0000259" key="7">
    <source>
        <dbReference type="PROSITE" id="PS51900"/>
    </source>
</evidence>
<feature type="region of interest" description="Disordered" evidence="5">
    <location>
        <begin position="1"/>
        <end position="20"/>
    </location>
</feature>
<dbReference type="EMBL" id="BJLP01000029">
    <property type="protein sequence ID" value="GEA81426.1"/>
    <property type="molecule type" value="Genomic_DNA"/>
</dbReference>
<comment type="caution">
    <text evidence="8">The sequence shown here is derived from an EMBL/GenBank/DDBJ whole genome shotgun (WGS) entry which is preliminary data.</text>
</comment>